<dbReference type="EMBL" id="JAMKFB020000017">
    <property type="protein sequence ID" value="KAL0170178.1"/>
    <property type="molecule type" value="Genomic_DNA"/>
</dbReference>
<dbReference type="Proteomes" id="UP001529510">
    <property type="component" value="Unassembled WGS sequence"/>
</dbReference>
<name>A0ABD0PAS8_CIRMR</name>
<organism evidence="1 2">
    <name type="scientific">Cirrhinus mrigala</name>
    <name type="common">Mrigala</name>
    <dbReference type="NCBI Taxonomy" id="683832"/>
    <lineage>
        <taxon>Eukaryota</taxon>
        <taxon>Metazoa</taxon>
        <taxon>Chordata</taxon>
        <taxon>Craniata</taxon>
        <taxon>Vertebrata</taxon>
        <taxon>Euteleostomi</taxon>
        <taxon>Actinopterygii</taxon>
        <taxon>Neopterygii</taxon>
        <taxon>Teleostei</taxon>
        <taxon>Ostariophysi</taxon>
        <taxon>Cypriniformes</taxon>
        <taxon>Cyprinidae</taxon>
        <taxon>Labeoninae</taxon>
        <taxon>Labeonini</taxon>
        <taxon>Cirrhinus</taxon>
    </lineage>
</organism>
<evidence type="ECO:0000313" key="1">
    <source>
        <dbReference type="EMBL" id="KAL0170178.1"/>
    </source>
</evidence>
<feature type="non-terminal residue" evidence="1">
    <location>
        <position position="66"/>
    </location>
</feature>
<sequence length="66" mass="7550">SVKLEWTSPGKPNGILGGYDVWRRTLQRCEELQTQQAFAPQAHCLYLECPAEQDFCGKTCYKPETQ</sequence>
<protein>
    <submittedName>
        <fullName evidence="1">Uncharacterized protein</fullName>
    </submittedName>
</protein>
<dbReference type="Gene3D" id="2.60.40.10">
    <property type="entry name" value="Immunoglobulins"/>
    <property type="match status" value="1"/>
</dbReference>
<accession>A0ABD0PAS8</accession>
<reference evidence="1 2" key="1">
    <citation type="submission" date="2024-05" db="EMBL/GenBank/DDBJ databases">
        <title>Genome sequencing and assembly of Indian major carp, Cirrhinus mrigala (Hamilton, 1822).</title>
        <authorList>
            <person name="Mohindra V."/>
            <person name="Chowdhury L.M."/>
            <person name="Lal K."/>
            <person name="Jena J.K."/>
        </authorList>
    </citation>
    <scope>NUCLEOTIDE SEQUENCE [LARGE SCALE GENOMIC DNA]</scope>
    <source>
        <strain evidence="1">CM1030</strain>
        <tissue evidence="1">Blood</tissue>
    </source>
</reference>
<dbReference type="InterPro" id="IPR013783">
    <property type="entry name" value="Ig-like_fold"/>
</dbReference>
<gene>
    <name evidence="1" type="ORF">M9458_034774</name>
</gene>
<keyword evidence="2" id="KW-1185">Reference proteome</keyword>
<comment type="caution">
    <text evidence="1">The sequence shown here is derived from an EMBL/GenBank/DDBJ whole genome shotgun (WGS) entry which is preliminary data.</text>
</comment>
<proteinExistence type="predicted"/>
<feature type="non-terminal residue" evidence="1">
    <location>
        <position position="1"/>
    </location>
</feature>
<evidence type="ECO:0000313" key="2">
    <source>
        <dbReference type="Proteomes" id="UP001529510"/>
    </source>
</evidence>
<dbReference type="AlphaFoldDB" id="A0ABD0PAS8"/>